<evidence type="ECO:0000313" key="2">
    <source>
        <dbReference type="Proteomes" id="UP000239549"/>
    </source>
</evidence>
<evidence type="ECO:0000313" key="1">
    <source>
        <dbReference type="EMBL" id="GBF32790.1"/>
    </source>
</evidence>
<dbReference type="Proteomes" id="UP000239549">
    <property type="component" value="Unassembled WGS sequence"/>
</dbReference>
<dbReference type="EMBL" id="BFAV01000055">
    <property type="protein sequence ID" value="GBF32790.1"/>
    <property type="molecule type" value="Genomic_DNA"/>
</dbReference>
<protein>
    <submittedName>
        <fullName evidence="1">Uncharacterized protein</fullName>
    </submittedName>
</protein>
<comment type="caution">
    <text evidence="1">The sequence shown here is derived from an EMBL/GenBank/DDBJ whole genome shotgun (WGS) entry which is preliminary data.</text>
</comment>
<proteinExistence type="predicted"/>
<accession>A0A2L2X9R0</accession>
<keyword evidence="2" id="KW-1185">Reference proteome</keyword>
<name>A0A2L2X9R0_9FIRM</name>
<sequence>MYAPYAWEQGRHFTVIQNKKLLDRLNLAAKEAAKQMDMEHINLYKAQ</sequence>
<reference evidence="2" key="1">
    <citation type="submission" date="2018-02" db="EMBL/GenBank/DDBJ databases">
        <title>Genome sequence of Desulfocucumis palustris strain NAW-5.</title>
        <authorList>
            <person name="Watanabe M."/>
            <person name="Kojima H."/>
            <person name="Fukui M."/>
        </authorList>
    </citation>
    <scope>NUCLEOTIDE SEQUENCE [LARGE SCALE GENOMIC DNA]</scope>
    <source>
        <strain evidence="2">NAW-5</strain>
    </source>
</reference>
<organism evidence="1 2">
    <name type="scientific">Desulfocucumis palustris</name>
    <dbReference type="NCBI Taxonomy" id="1898651"/>
    <lineage>
        <taxon>Bacteria</taxon>
        <taxon>Bacillati</taxon>
        <taxon>Bacillota</taxon>
        <taxon>Clostridia</taxon>
        <taxon>Eubacteriales</taxon>
        <taxon>Desulfocucumaceae</taxon>
        <taxon>Desulfocucumis</taxon>
    </lineage>
</organism>
<dbReference type="AlphaFoldDB" id="A0A2L2X9R0"/>
<gene>
    <name evidence="1" type="ORF">DCCM_0986</name>
</gene>